<evidence type="ECO:0000313" key="2">
    <source>
        <dbReference type="Proteomes" id="UP000190105"/>
    </source>
</evidence>
<evidence type="ECO:0000313" key="1">
    <source>
        <dbReference type="EMBL" id="SKB00594.1"/>
    </source>
</evidence>
<organism evidence="1 2">
    <name type="scientific">Caloramator quimbayensis</name>
    <dbReference type="NCBI Taxonomy" id="1147123"/>
    <lineage>
        <taxon>Bacteria</taxon>
        <taxon>Bacillati</taxon>
        <taxon>Bacillota</taxon>
        <taxon>Clostridia</taxon>
        <taxon>Eubacteriales</taxon>
        <taxon>Clostridiaceae</taxon>
        <taxon>Caloramator</taxon>
    </lineage>
</organism>
<gene>
    <name evidence="1" type="ORF">SAMN05443428_1458</name>
</gene>
<proteinExistence type="predicted"/>
<name>A0A1T4YFQ0_9CLOT</name>
<dbReference type="RefSeq" id="WP_078697852.1">
    <property type="nucleotide sequence ID" value="NZ_FUYH01000045.1"/>
</dbReference>
<accession>A0A1T4YFQ0</accession>
<reference evidence="2" key="1">
    <citation type="submission" date="2017-02" db="EMBL/GenBank/DDBJ databases">
        <authorList>
            <person name="Varghese N."/>
            <person name="Submissions S."/>
        </authorList>
    </citation>
    <scope>NUCLEOTIDE SEQUENCE [LARGE SCALE GENOMIC DNA]</scope>
    <source>
        <strain evidence="2">USBA 833</strain>
    </source>
</reference>
<dbReference type="Proteomes" id="UP000190105">
    <property type="component" value="Unassembled WGS sequence"/>
</dbReference>
<keyword evidence="2" id="KW-1185">Reference proteome</keyword>
<dbReference type="AlphaFoldDB" id="A0A1T4YFQ0"/>
<dbReference type="EMBL" id="FUYH01000045">
    <property type="protein sequence ID" value="SKB00594.1"/>
    <property type="molecule type" value="Genomic_DNA"/>
</dbReference>
<evidence type="ECO:0008006" key="3">
    <source>
        <dbReference type="Google" id="ProtNLM"/>
    </source>
</evidence>
<dbReference type="STRING" id="1147123.SAMN05443428_1458"/>
<protein>
    <recommendedName>
        <fullName evidence="3">Quinate 5-dehydrogenase</fullName>
    </recommendedName>
</protein>
<sequence>MKRIVSVSLGSSKRNHRAEAEIFGEKVIIERIGTDGDYDKVIETIKELDGKVDAFGMGGIDLYLRWADKVYTIKDAVPIKEAANISPIVDGSGLKNTLERRAIRYINKNIMPLKDKKVLMTSATDRCGMAEAFYRVGADVTYGDVIFALNIPFPVKSYRVFSMLAEIILPIAVRMPFEKLYPTGKEQDTVTTKYEKYYNDAEIIAGDYLFIKKYMPENMSDKIIVTNTVTSSDVEDLRKRGVKMLITTTPEFNGRSFGTNVMEALIISLLDKRVEDVTVEDYEKMLDKLNFVPRIEYLNKDIELHKKAEGYK</sequence>
<dbReference type="OrthoDB" id="9780944at2"/>